<name>A0ABN2MGM8_9PSEU</name>
<dbReference type="Pfam" id="PF05378">
    <property type="entry name" value="Hydant_A_N"/>
    <property type="match status" value="1"/>
</dbReference>
<dbReference type="EMBL" id="BAAAQK010000001">
    <property type="protein sequence ID" value="GAA1826697.1"/>
    <property type="molecule type" value="Genomic_DNA"/>
</dbReference>
<dbReference type="SUPFAM" id="SSF53067">
    <property type="entry name" value="Actin-like ATPase domain"/>
    <property type="match status" value="1"/>
</dbReference>
<comment type="caution">
    <text evidence="4">The sequence shown here is derived from an EMBL/GenBank/DDBJ whole genome shotgun (WGS) entry which is preliminary data.</text>
</comment>
<dbReference type="InterPro" id="IPR008040">
    <property type="entry name" value="Hydant_A_N"/>
</dbReference>
<feature type="domain" description="Acetophenone carboxylase-like C-terminal" evidence="3">
    <location>
        <begin position="518"/>
        <end position="692"/>
    </location>
</feature>
<evidence type="ECO:0000259" key="2">
    <source>
        <dbReference type="Pfam" id="PF05378"/>
    </source>
</evidence>
<dbReference type="Pfam" id="PF01968">
    <property type="entry name" value="Hydantoinase_A"/>
    <property type="match status" value="1"/>
</dbReference>
<evidence type="ECO:0000259" key="1">
    <source>
        <dbReference type="Pfam" id="PF01968"/>
    </source>
</evidence>
<dbReference type="PANTHER" id="PTHR11365">
    <property type="entry name" value="5-OXOPROLINASE RELATED"/>
    <property type="match status" value="1"/>
</dbReference>
<feature type="domain" description="Hydantoinase/oxoprolinase N-terminal" evidence="2">
    <location>
        <begin position="5"/>
        <end position="192"/>
    </location>
</feature>
<evidence type="ECO:0000313" key="5">
    <source>
        <dbReference type="Proteomes" id="UP001500449"/>
    </source>
</evidence>
<evidence type="ECO:0000259" key="3">
    <source>
        <dbReference type="Pfam" id="PF19278"/>
    </source>
</evidence>
<protein>
    <submittedName>
        <fullName evidence="4">Hydantoinase/oxoprolinase family protein</fullName>
    </submittedName>
</protein>
<dbReference type="InterPro" id="IPR049517">
    <property type="entry name" value="ACX-like_C"/>
</dbReference>
<feature type="domain" description="Hydantoinase A/oxoprolinase" evidence="1">
    <location>
        <begin position="214"/>
        <end position="500"/>
    </location>
</feature>
<dbReference type="InterPro" id="IPR045079">
    <property type="entry name" value="Oxoprolinase-like"/>
</dbReference>
<organism evidence="4 5">
    <name type="scientific">Pseudonocardia ailaonensis</name>
    <dbReference type="NCBI Taxonomy" id="367279"/>
    <lineage>
        <taxon>Bacteria</taxon>
        <taxon>Bacillati</taxon>
        <taxon>Actinomycetota</taxon>
        <taxon>Actinomycetes</taxon>
        <taxon>Pseudonocardiales</taxon>
        <taxon>Pseudonocardiaceae</taxon>
        <taxon>Pseudonocardia</taxon>
    </lineage>
</organism>
<dbReference type="InterPro" id="IPR043129">
    <property type="entry name" value="ATPase_NBD"/>
</dbReference>
<evidence type="ECO:0000313" key="4">
    <source>
        <dbReference type="EMBL" id="GAA1826697.1"/>
    </source>
</evidence>
<keyword evidence="5" id="KW-1185">Reference proteome</keyword>
<dbReference type="RefSeq" id="WP_344411416.1">
    <property type="nucleotide sequence ID" value="NZ_BAAAQK010000001.1"/>
</dbReference>
<dbReference type="InterPro" id="IPR002821">
    <property type="entry name" value="Hydantoinase_A"/>
</dbReference>
<accession>A0ABN2MGM8</accession>
<dbReference type="Pfam" id="PF19278">
    <property type="entry name" value="Hydant_A_C"/>
    <property type="match status" value="1"/>
</dbReference>
<dbReference type="Gene3D" id="3.30.420.40">
    <property type="match status" value="1"/>
</dbReference>
<dbReference type="Proteomes" id="UP001500449">
    <property type="component" value="Unassembled WGS sequence"/>
</dbReference>
<sequence length="715" mass="75661">MSYVIGIDVGGTFTDAVAARDDGTMISTKTPSTPPDYAEGVVTVLDDLAGRIGTDLRGLLADTDYIAHGTTSTLNALVIGDVGRVGWLTTVGHRDSIYIMNVVGRYAGQGPEQVQDILATRKPAPLVPKRRAKEVIERIDYKGSVIVPLDEDHAREAIRELLAEDVEAIAVSTLWSFRNPAHERRLRELVHEQAPGMYVTLSSELSPRIREFSRNATTIMSTQVGPTLSRYLEPLTDRLRDQGLRGPLLVMQGTGGTLAAHEAPKTAITTVGSVLSGGVTGATRLAEQLGHRNVICTDVGGTTFLVGLVVDGAPLQTTTTVINQHIIDVPMLRVQAIGSGGGAIAHLDAGGNLRVGPRSAQAVPGPACYDQGGTVPTVTDADLVLGILNPDNFLGGRKKLSVERARAAIEEHVAAPLGLDVEAAAAAIFAVQNAQTSDLVRKVVVESGEDPRDFVMYAFGGAGPVHCFAYGAELGVQSTVVPLGPSAAAFSAYGLAASNVGVVKEVSEPGTFPVPALAVTKTFEDLEAEARTALERQGVELVDIELRREVDVRYTMQLAELPTPVPSGPLTDADLAEVIAAFEARYARTFGEGTGFSAAGFQFITYRVHATGVLPSSVTLPDAEPGTGESVEAALTGTRRALLDPTRGFEDTPVYDYRRLRPGHRFTGPAIVEVPTTTVAVSHSDTAEIDRFGNLVLTHGVPNQNGPTHSTEESR</sequence>
<reference evidence="4 5" key="1">
    <citation type="journal article" date="2019" name="Int. J. Syst. Evol. Microbiol.">
        <title>The Global Catalogue of Microorganisms (GCM) 10K type strain sequencing project: providing services to taxonomists for standard genome sequencing and annotation.</title>
        <authorList>
            <consortium name="The Broad Institute Genomics Platform"/>
            <consortium name="The Broad Institute Genome Sequencing Center for Infectious Disease"/>
            <person name="Wu L."/>
            <person name="Ma J."/>
        </authorList>
    </citation>
    <scope>NUCLEOTIDE SEQUENCE [LARGE SCALE GENOMIC DNA]</scope>
    <source>
        <strain evidence="4 5">JCM 16009</strain>
    </source>
</reference>
<dbReference type="PANTHER" id="PTHR11365:SF23">
    <property type="entry name" value="HYPOTHETICAL 5-OXOPROLINASE (EUROFUNG)-RELATED"/>
    <property type="match status" value="1"/>
</dbReference>
<proteinExistence type="predicted"/>
<gene>
    <name evidence="4" type="ORF">GCM10009836_00350</name>
</gene>